<sequence>MNQAAVDKRNTQPIELLKSGQLLALSQHQPAGLILQKPFHAEFVGPGAAIGGMFDVQCVTIHTLGKAEFTVPESKEDRQQAFERRMDDIAAIQTLCDEVPLKRAIAVLEMFRQQQFDLNEIRTIPHEILAKLVGVLPSTIEMAWQHQLGQAGGGTPADLAFA</sequence>
<dbReference type="Proteomes" id="UP000248857">
    <property type="component" value="Unassembled WGS sequence"/>
</dbReference>
<evidence type="ECO:0000313" key="2">
    <source>
        <dbReference type="Proteomes" id="UP000248857"/>
    </source>
</evidence>
<evidence type="ECO:0000313" key="1">
    <source>
        <dbReference type="EMBL" id="PZD70976.1"/>
    </source>
</evidence>
<proteinExistence type="predicted"/>
<dbReference type="AlphaFoldDB" id="A0A2W1JAE6"/>
<keyword evidence="2" id="KW-1185">Reference proteome</keyword>
<dbReference type="RefSeq" id="WP_110988493.1">
    <property type="nucleotide sequence ID" value="NZ_CAWNWM010000024.1"/>
</dbReference>
<name>A0A2W1JAE6_9CYAN</name>
<gene>
    <name evidence="1" type="ORF">C1752_08621</name>
</gene>
<dbReference type="OrthoDB" id="461096at2"/>
<protein>
    <submittedName>
        <fullName evidence="1">Uncharacterized protein</fullName>
    </submittedName>
</protein>
<organism evidence="1 2">
    <name type="scientific">Acaryochloris thomasi RCC1774</name>
    <dbReference type="NCBI Taxonomy" id="1764569"/>
    <lineage>
        <taxon>Bacteria</taxon>
        <taxon>Bacillati</taxon>
        <taxon>Cyanobacteriota</taxon>
        <taxon>Cyanophyceae</taxon>
        <taxon>Acaryochloridales</taxon>
        <taxon>Acaryochloridaceae</taxon>
        <taxon>Acaryochloris</taxon>
        <taxon>Acaryochloris thomasi</taxon>
    </lineage>
</organism>
<accession>A0A2W1JAE6</accession>
<comment type="caution">
    <text evidence="1">The sequence shown here is derived from an EMBL/GenBank/DDBJ whole genome shotgun (WGS) entry which is preliminary data.</text>
</comment>
<reference evidence="1 2" key="1">
    <citation type="journal article" date="2018" name="Sci. Rep.">
        <title>A novel species of the marine cyanobacterium Acaryochloris with a unique pigment content and lifestyle.</title>
        <authorList>
            <person name="Partensky F."/>
            <person name="Six C."/>
            <person name="Ratin M."/>
            <person name="Garczarek L."/>
            <person name="Vaulot D."/>
            <person name="Probert I."/>
            <person name="Calteau A."/>
            <person name="Gourvil P."/>
            <person name="Marie D."/>
            <person name="Grebert T."/>
            <person name="Bouchier C."/>
            <person name="Le Panse S."/>
            <person name="Gachenot M."/>
            <person name="Rodriguez F."/>
            <person name="Garrido J.L."/>
        </authorList>
    </citation>
    <scope>NUCLEOTIDE SEQUENCE [LARGE SCALE GENOMIC DNA]</scope>
    <source>
        <strain evidence="1 2">RCC1774</strain>
    </source>
</reference>
<dbReference type="EMBL" id="PQWO01000024">
    <property type="protein sequence ID" value="PZD70976.1"/>
    <property type="molecule type" value="Genomic_DNA"/>
</dbReference>